<reference evidence="4" key="1">
    <citation type="submission" date="2018-05" db="EMBL/GenBank/DDBJ databases">
        <authorList>
            <person name="Lanie J.A."/>
            <person name="Ng W.-L."/>
            <person name="Kazmierczak K.M."/>
            <person name="Andrzejewski T.M."/>
            <person name="Davidsen T.M."/>
            <person name="Wayne K.J."/>
            <person name="Tettelin H."/>
            <person name="Glass J.I."/>
            <person name="Rusch D."/>
            <person name="Podicherti R."/>
            <person name="Tsui H.-C.T."/>
            <person name="Winkler M.E."/>
        </authorList>
    </citation>
    <scope>NUCLEOTIDE SEQUENCE</scope>
</reference>
<comment type="catalytic activity">
    <reaction evidence="2">
        <text>alpha-L-fucose = beta-L-fucose</text>
        <dbReference type="Rhea" id="RHEA:25580"/>
        <dbReference type="ChEBI" id="CHEBI:42548"/>
        <dbReference type="ChEBI" id="CHEBI:42589"/>
        <dbReference type="EC" id="5.1.3.29"/>
    </reaction>
</comment>
<evidence type="ECO:0000256" key="3">
    <source>
        <dbReference type="ARBA" id="ARBA00038859"/>
    </source>
</evidence>
<evidence type="ECO:0000313" key="4">
    <source>
        <dbReference type="EMBL" id="SVA14548.1"/>
    </source>
</evidence>
<gene>
    <name evidence="4" type="ORF">METZ01_LOCUS67402</name>
</gene>
<sequence>MLKGISPLISPDLLHTLHRMGHGDEIVLADAHFPGDSLNDNTLRADGVKIQDLLTGILPLLEIDDYVDDPIVMMDAVSGDTLDPTVEEAYLIPITKHAFGAPAIKRIDRFTFYERAKNAFVIVVTGELAKYGNIILKKGVTPV</sequence>
<proteinExistence type="predicted"/>
<name>A0A381TG87_9ZZZZ</name>
<dbReference type="Pfam" id="PF05025">
    <property type="entry name" value="RbsD_FucU"/>
    <property type="match status" value="1"/>
</dbReference>
<dbReference type="SUPFAM" id="SSF102546">
    <property type="entry name" value="RbsD-like"/>
    <property type="match status" value="1"/>
</dbReference>
<keyword evidence="1" id="KW-0413">Isomerase</keyword>
<evidence type="ECO:0000256" key="2">
    <source>
        <dbReference type="ARBA" id="ARBA00036324"/>
    </source>
</evidence>
<accession>A0A381TG87</accession>
<dbReference type="PANTHER" id="PTHR31690:SF4">
    <property type="entry name" value="FUCOSE MUTAROTASE"/>
    <property type="match status" value="1"/>
</dbReference>
<organism evidence="4">
    <name type="scientific">marine metagenome</name>
    <dbReference type="NCBI Taxonomy" id="408172"/>
    <lineage>
        <taxon>unclassified sequences</taxon>
        <taxon>metagenomes</taxon>
        <taxon>ecological metagenomes</taxon>
    </lineage>
</organism>
<dbReference type="Gene3D" id="3.40.1650.10">
    <property type="entry name" value="RbsD-like domain"/>
    <property type="match status" value="1"/>
</dbReference>
<dbReference type="NCBIfam" id="NF011949">
    <property type="entry name" value="PRK15420.1"/>
    <property type="match status" value="1"/>
</dbReference>
<dbReference type="EMBL" id="UINC01004468">
    <property type="protein sequence ID" value="SVA14548.1"/>
    <property type="molecule type" value="Genomic_DNA"/>
</dbReference>
<dbReference type="EC" id="5.1.3.29" evidence="3"/>
<dbReference type="InterPro" id="IPR050443">
    <property type="entry name" value="RbsD/FucU_mutarotase"/>
</dbReference>
<dbReference type="InterPro" id="IPR007721">
    <property type="entry name" value="RbsD_FucU"/>
</dbReference>
<dbReference type="AlphaFoldDB" id="A0A381TG87"/>
<dbReference type="InterPro" id="IPR023750">
    <property type="entry name" value="RbsD-like_sf"/>
</dbReference>
<protein>
    <recommendedName>
        <fullName evidence="3">L-fucose mutarotase</fullName>
        <ecNumber evidence="3">5.1.3.29</ecNumber>
    </recommendedName>
</protein>
<evidence type="ECO:0000256" key="1">
    <source>
        <dbReference type="ARBA" id="ARBA00023235"/>
    </source>
</evidence>
<dbReference type="GO" id="GO:0036373">
    <property type="term" value="F:L-fucose mutarotase activity"/>
    <property type="evidence" value="ECO:0007669"/>
    <property type="project" value="UniProtKB-EC"/>
</dbReference>
<dbReference type="PANTHER" id="PTHR31690">
    <property type="entry name" value="FUCOSE MUTAROTASE"/>
    <property type="match status" value="1"/>
</dbReference>
<dbReference type="GO" id="GO:0006004">
    <property type="term" value="P:fucose metabolic process"/>
    <property type="evidence" value="ECO:0007669"/>
    <property type="project" value="TreeGrafter"/>
</dbReference>
<dbReference type="GO" id="GO:0042806">
    <property type="term" value="F:fucose binding"/>
    <property type="evidence" value="ECO:0007669"/>
    <property type="project" value="TreeGrafter"/>
</dbReference>